<dbReference type="GO" id="GO:0016798">
    <property type="term" value="F:hydrolase activity, acting on glycosyl bonds"/>
    <property type="evidence" value="ECO:0007669"/>
    <property type="project" value="UniProtKB-KW"/>
</dbReference>
<accession>A0A238U5C5</accession>
<sequence>MKKKEHIIVFRLSAMGDVAMTVPVVKALVQQHPNKEVTVVSKKFLAPLFEDIENVNFFTAEVTSKHKGFLGLIRLYKELKKLQPTHFADLHNVLRSKVVRTLFQFFSSIKVSKIDKGRKEKKLLTAETKKTIQQLKTSHQRYVDVFSDLGFSINLNEVILNTSPLNSVNISKLGNKTKPWIGIAPFAAFDSKTYPLDLLEQVIDQLTQNDIKIFLFGGKNDTKILEELEKKYSNTISLAGKLSGLQNELNVIENLDVMLSMDSGNAHLAAMKNVKTITLWGNTHPYAGFAPFNQPKDFCILPDLDKFPLLPCSIYGNKTFEGYEDVMRSIDPHKIVKKIESII</sequence>
<dbReference type="GO" id="GO:0008713">
    <property type="term" value="F:ADP-heptose-lipopolysaccharide heptosyltransferase activity"/>
    <property type="evidence" value="ECO:0007669"/>
    <property type="project" value="TreeGrafter"/>
</dbReference>
<gene>
    <name evidence="3" type="ORF">TJEJU_0437</name>
</gene>
<dbReference type="GO" id="GO:0005829">
    <property type="term" value="C:cytosol"/>
    <property type="evidence" value="ECO:0007669"/>
    <property type="project" value="TreeGrafter"/>
</dbReference>
<evidence type="ECO:0000313" key="4">
    <source>
        <dbReference type="Proteomes" id="UP000215214"/>
    </source>
</evidence>
<dbReference type="Proteomes" id="UP000215214">
    <property type="component" value="Chromosome TJEJU"/>
</dbReference>
<keyword evidence="1" id="KW-0328">Glycosyltransferase</keyword>
<organism evidence="3 4">
    <name type="scientific">Tenacibaculum jejuense</name>
    <dbReference type="NCBI Taxonomy" id="584609"/>
    <lineage>
        <taxon>Bacteria</taxon>
        <taxon>Pseudomonadati</taxon>
        <taxon>Bacteroidota</taxon>
        <taxon>Flavobacteriia</taxon>
        <taxon>Flavobacteriales</taxon>
        <taxon>Flavobacteriaceae</taxon>
        <taxon>Tenacibaculum</taxon>
    </lineage>
</organism>
<dbReference type="CDD" id="cd03789">
    <property type="entry name" value="GT9_LPS_heptosyltransferase"/>
    <property type="match status" value="1"/>
</dbReference>
<dbReference type="KEGG" id="tje:TJEJU_0437"/>
<evidence type="ECO:0000313" key="3">
    <source>
        <dbReference type="EMBL" id="SNR14235.1"/>
    </source>
</evidence>
<dbReference type="SUPFAM" id="SSF53756">
    <property type="entry name" value="UDP-Glycosyltransferase/glycogen phosphorylase"/>
    <property type="match status" value="1"/>
</dbReference>
<dbReference type="Gene3D" id="3.40.50.2000">
    <property type="entry name" value="Glycogen Phosphorylase B"/>
    <property type="match status" value="2"/>
</dbReference>
<keyword evidence="2 3" id="KW-0808">Transferase</keyword>
<dbReference type="EMBL" id="LT899436">
    <property type="protein sequence ID" value="SNR14235.1"/>
    <property type="molecule type" value="Genomic_DNA"/>
</dbReference>
<proteinExistence type="predicted"/>
<dbReference type="EC" id="3.2.1.-" evidence="3"/>
<keyword evidence="3" id="KW-0378">Hydrolase</keyword>
<evidence type="ECO:0000256" key="2">
    <source>
        <dbReference type="ARBA" id="ARBA00022679"/>
    </source>
</evidence>
<dbReference type="PANTHER" id="PTHR30160:SF22">
    <property type="entry name" value="LIPOPOLYSACCHARIDE CORE BIOSYNTHESIS PROTEIN"/>
    <property type="match status" value="1"/>
</dbReference>
<dbReference type="PANTHER" id="PTHR30160">
    <property type="entry name" value="TETRAACYLDISACCHARIDE 4'-KINASE-RELATED"/>
    <property type="match status" value="1"/>
</dbReference>
<dbReference type="RefSeq" id="WP_231970236.1">
    <property type="nucleotide sequence ID" value="NZ_LT899436.1"/>
</dbReference>
<reference evidence="3 4" key="1">
    <citation type="submission" date="2017-07" db="EMBL/GenBank/DDBJ databases">
        <authorList>
            <person name="Sun Z.S."/>
            <person name="Albrecht U."/>
            <person name="Echele G."/>
            <person name="Lee C.C."/>
        </authorList>
    </citation>
    <scope>NUCLEOTIDE SEQUENCE [LARGE SCALE GENOMIC DNA]</scope>
    <source>
        <strain evidence="4">type strain: KCTC 22618</strain>
    </source>
</reference>
<protein>
    <submittedName>
        <fullName evidence="3">Glycosyl transferase, group 9 family protein</fullName>
        <ecNumber evidence="3">3.2.1.-</ecNumber>
    </submittedName>
</protein>
<dbReference type="Pfam" id="PF01075">
    <property type="entry name" value="Glyco_transf_9"/>
    <property type="match status" value="1"/>
</dbReference>
<dbReference type="AlphaFoldDB" id="A0A238U5C5"/>
<name>A0A238U5C5_9FLAO</name>
<evidence type="ECO:0000256" key="1">
    <source>
        <dbReference type="ARBA" id="ARBA00022676"/>
    </source>
</evidence>
<dbReference type="InterPro" id="IPR002201">
    <property type="entry name" value="Glyco_trans_9"/>
</dbReference>
<keyword evidence="3" id="KW-0326">Glycosidase</keyword>
<dbReference type="GO" id="GO:0009244">
    <property type="term" value="P:lipopolysaccharide core region biosynthetic process"/>
    <property type="evidence" value="ECO:0007669"/>
    <property type="project" value="TreeGrafter"/>
</dbReference>
<dbReference type="InterPro" id="IPR051199">
    <property type="entry name" value="LPS_LOS_Heptosyltrfase"/>
</dbReference>
<keyword evidence="4" id="KW-1185">Reference proteome</keyword>